<protein>
    <submittedName>
        <fullName evidence="1">Uncharacterized protein</fullName>
    </submittedName>
</protein>
<dbReference type="EMBL" id="JAPDRQ010000257">
    <property type="protein sequence ID" value="KAJ9651430.1"/>
    <property type="molecule type" value="Genomic_DNA"/>
</dbReference>
<reference evidence="1" key="1">
    <citation type="submission" date="2022-10" db="EMBL/GenBank/DDBJ databases">
        <title>Culturing micro-colonial fungi from biological soil crusts in the Mojave desert and describing Neophaeococcomyces mojavensis, and introducing the new genera and species Taxawa tesnikishii.</title>
        <authorList>
            <person name="Kurbessoian T."/>
            <person name="Stajich J.E."/>
        </authorList>
    </citation>
    <scope>NUCLEOTIDE SEQUENCE</scope>
    <source>
        <strain evidence="1">JES_112</strain>
    </source>
</reference>
<evidence type="ECO:0000313" key="2">
    <source>
        <dbReference type="Proteomes" id="UP001172386"/>
    </source>
</evidence>
<dbReference type="Proteomes" id="UP001172386">
    <property type="component" value="Unassembled WGS sequence"/>
</dbReference>
<keyword evidence="2" id="KW-1185">Reference proteome</keyword>
<sequence>MGKSKSKQRPPLTEYQRKHVEKFRNSQTVQDRPSIPFPVDIISKYESLRTTCQYLNKLYAQFAELNNKAKKEKWLNDIVLLKKKQLRRRLAPQLMLALRHANHASRLLLSDEERERKDVKVWSTVIRKEYDKYYNHEPVFSLYLPYLRRAEFVGDLSTASVNEAYQRRAYLKDLALAMDKCILQLVAFKDPFSGMDIRVFKSPLMQSRIVIRKLKKVKAKLETALEEWLLVVRFVETFRALRTGRDGWQKTMQDMVNLDKVRAHVKYIEEGLVLAEERLLVETTDQMNLQ</sequence>
<proteinExistence type="predicted"/>
<gene>
    <name evidence="1" type="ORF">H2198_009290</name>
</gene>
<evidence type="ECO:0000313" key="1">
    <source>
        <dbReference type="EMBL" id="KAJ9651430.1"/>
    </source>
</evidence>
<accession>A0ACC2ZV53</accession>
<name>A0ACC2ZV53_9EURO</name>
<organism evidence="1 2">
    <name type="scientific">Neophaeococcomyces mojaviensis</name>
    <dbReference type="NCBI Taxonomy" id="3383035"/>
    <lineage>
        <taxon>Eukaryota</taxon>
        <taxon>Fungi</taxon>
        <taxon>Dikarya</taxon>
        <taxon>Ascomycota</taxon>
        <taxon>Pezizomycotina</taxon>
        <taxon>Eurotiomycetes</taxon>
        <taxon>Chaetothyriomycetidae</taxon>
        <taxon>Chaetothyriales</taxon>
        <taxon>Chaetothyriales incertae sedis</taxon>
        <taxon>Neophaeococcomyces</taxon>
    </lineage>
</organism>
<comment type="caution">
    <text evidence="1">The sequence shown here is derived from an EMBL/GenBank/DDBJ whole genome shotgun (WGS) entry which is preliminary data.</text>
</comment>